<protein>
    <submittedName>
        <fullName evidence="1">Uncharacterized protein</fullName>
    </submittedName>
</protein>
<accession>A0A0H1BLI8</accession>
<dbReference type="EMBL" id="LDEV01001214">
    <property type="protein sequence ID" value="KLJ12008.1"/>
    <property type="molecule type" value="Genomic_DNA"/>
</dbReference>
<dbReference type="Proteomes" id="UP000053573">
    <property type="component" value="Unassembled WGS sequence"/>
</dbReference>
<feature type="non-terminal residue" evidence="1">
    <location>
        <position position="1"/>
    </location>
</feature>
<keyword evidence="2" id="KW-1185">Reference proteome</keyword>
<sequence length="112" mass="12283">HSTFTLPVLIENLFTWVLPRRLWCLVAGPFRLFGLGRIPFACSSPSPSQPHLFSSLLSIAPARIYLLLLLLLLHQHRFFPASACFVDFCPLRTGSQASQGVSPVPVGACCCS</sequence>
<organism evidence="1 2">
    <name type="scientific">Blastomyces silverae</name>
    <dbReference type="NCBI Taxonomy" id="2060906"/>
    <lineage>
        <taxon>Eukaryota</taxon>
        <taxon>Fungi</taxon>
        <taxon>Dikarya</taxon>
        <taxon>Ascomycota</taxon>
        <taxon>Pezizomycotina</taxon>
        <taxon>Eurotiomycetes</taxon>
        <taxon>Eurotiomycetidae</taxon>
        <taxon>Onygenales</taxon>
        <taxon>Ajellomycetaceae</taxon>
        <taxon>Blastomyces</taxon>
    </lineage>
</organism>
<reference evidence="2" key="1">
    <citation type="journal article" date="2015" name="PLoS Genet.">
        <title>The dynamic genome and transcriptome of the human fungal pathogen Blastomyces and close relative Emmonsia.</title>
        <authorList>
            <person name="Munoz J.F."/>
            <person name="Gauthier G.M."/>
            <person name="Desjardins C.A."/>
            <person name="Gallo J.E."/>
            <person name="Holder J."/>
            <person name="Sullivan T.D."/>
            <person name="Marty A.J."/>
            <person name="Carmen J.C."/>
            <person name="Chen Z."/>
            <person name="Ding L."/>
            <person name="Gujja S."/>
            <person name="Magrini V."/>
            <person name="Misas E."/>
            <person name="Mitreva M."/>
            <person name="Priest M."/>
            <person name="Saif S."/>
            <person name="Whiston E.A."/>
            <person name="Young S."/>
            <person name="Zeng Q."/>
            <person name="Goldman W.E."/>
            <person name="Mardis E.R."/>
            <person name="Taylor J.W."/>
            <person name="McEwen J.G."/>
            <person name="Clay O.K."/>
            <person name="Klein B.S."/>
            <person name="Cuomo C.A."/>
        </authorList>
    </citation>
    <scope>NUCLEOTIDE SEQUENCE [LARGE SCALE GENOMIC DNA]</scope>
    <source>
        <strain evidence="2">UAMH 139</strain>
    </source>
</reference>
<name>A0A0H1BLI8_9EURO</name>
<feature type="non-terminal residue" evidence="1">
    <location>
        <position position="112"/>
    </location>
</feature>
<evidence type="ECO:0000313" key="1">
    <source>
        <dbReference type="EMBL" id="KLJ12008.1"/>
    </source>
</evidence>
<proteinExistence type="predicted"/>
<evidence type="ECO:0000313" key="2">
    <source>
        <dbReference type="Proteomes" id="UP000053573"/>
    </source>
</evidence>
<comment type="caution">
    <text evidence="1">The sequence shown here is derived from an EMBL/GenBank/DDBJ whole genome shotgun (WGS) entry which is preliminary data.</text>
</comment>
<dbReference type="AlphaFoldDB" id="A0A0H1BLI8"/>
<gene>
    <name evidence="1" type="ORF">EMPG_12843</name>
</gene>